<reference evidence="2" key="3">
    <citation type="journal article" date="2017" name="Nature">
        <title>Genome sequence of the progenitor of the wheat D genome Aegilops tauschii.</title>
        <authorList>
            <person name="Luo M.C."/>
            <person name="Gu Y.Q."/>
            <person name="Puiu D."/>
            <person name="Wang H."/>
            <person name="Twardziok S.O."/>
            <person name="Deal K.R."/>
            <person name="Huo N."/>
            <person name="Zhu T."/>
            <person name="Wang L."/>
            <person name="Wang Y."/>
            <person name="McGuire P.E."/>
            <person name="Liu S."/>
            <person name="Long H."/>
            <person name="Ramasamy R.K."/>
            <person name="Rodriguez J.C."/>
            <person name="Van S.L."/>
            <person name="Yuan L."/>
            <person name="Wang Z."/>
            <person name="Xia Z."/>
            <person name="Xiao L."/>
            <person name="Anderson O.D."/>
            <person name="Ouyang S."/>
            <person name="Liang Y."/>
            <person name="Zimin A.V."/>
            <person name="Pertea G."/>
            <person name="Qi P."/>
            <person name="Bennetzen J.L."/>
            <person name="Dai X."/>
            <person name="Dawson M.W."/>
            <person name="Muller H.G."/>
            <person name="Kugler K."/>
            <person name="Rivarola-Duarte L."/>
            <person name="Spannagl M."/>
            <person name="Mayer K.F.X."/>
            <person name="Lu F.H."/>
            <person name="Bevan M.W."/>
            <person name="Leroy P."/>
            <person name="Li P."/>
            <person name="You F.M."/>
            <person name="Sun Q."/>
            <person name="Liu Z."/>
            <person name="Lyons E."/>
            <person name="Wicker T."/>
            <person name="Salzberg S.L."/>
            <person name="Devos K.M."/>
            <person name="Dvorak J."/>
        </authorList>
    </citation>
    <scope>NUCLEOTIDE SEQUENCE [LARGE SCALE GENOMIC DNA]</scope>
    <source>
        <strain evidence="2">cv. AL8/78</strain>
    </source>
</reference>
<reference evidence="2" key="4">
    <citation type="submission" date="2019-03" db="UniProtKB">
        <authorList>
            <consortium name="EnsemblPlants"/>
        </authorList>
    </citation>
    <scope>IDENTIFICATION</scope>
</reference>
<dbReference type="Gramene" id="AET4Gv20781500.5">
    <property type="protein sequence ID" value="AET4Gv20781500.5"/>
    <property type="gene ID" value="AET4Gv20781500"/>
</dbReference>
<accession>A0A453J4A1</accession>
<evidence type="ECO:0000259" key="1">
    <source>
        <dbReference type="Pfam" id="PF03080"/>
    </source>
</evidence>
<protein>
    <recommendedName>
        <fullName evidence="1">Neprosin PEP catalytic domain-containing protein</fullName>
    </recommendedName>
</protein>
<reference evidence="2" key="5">
    <citation type="journal article" date="2021" name="G3 (Bethesda)">
        <title>Aegilops tauschii genome assembly Aet v5.0 features greater sequence contiguity and improved annotation.</title>
        <authorList>
            <person name="Wang L."/>
            <person name="Zhu T."/>
            <person name="Rodriguez J.C."/>
            <person name="Deal K.R."/>
            <person name="Dubcovsky J."/>
            <person name="McGuire P.E."/>
            <person name="Lux T."/>
            <person name="Spannagl M."/>
            <person name="Mayer K.F.X."/>
            <person name="Baldrich P."/>
            <person name="Meyers B.C."/>
            <person name="Huo N."/>
            <person name="Gu Y.Q."/>
            <person name="Zhou H."/>
            <person name="Devos K.M."/>
            <person name="Bennetzen J.L."/>
            <person name="Unver T."/>
            <person name="Budak H."/>
            <person name="Gulick P.J."/>
            <person name="Galiba G."/>
            <person name="Kalapos B."/>
            <person name="Nelson D.R."/>
            <person name="Li P."/>
            <person name="You F.M."/>
            <person name="Luo M.C."/>
            <person name="Dvorak J."/>
        </authorList>
    </citation>
    <scope>NUCLEOTIDE SEQUENCE [LARGE SCALE GENOMIC DNA]</scope>
    <source>
        <strain evidence="2">cv. AL8/78</strain>
    </source>
</reference>
<dbReference type="Pfam" id="PF03080">
    <property type="entry name" value="Neprosin"/>
    <property type="match status" value="1"/>
</dbReference>
<evidence type="ECO:0000313" key="2">
    <source>
        <dbReference type="EnsemblPlants" id="AET4Gv20781500.5"/>
    </source>
</evidence>
<dbReference type="AlphaFoldDB" id="A0A453J4A1"/>
<dbReference type="Proteomes" id="UP000015105">
    <property type="component" value="Chromosome 4D"/>
</dbReference>
<reference evidence="3" key="1">
    <citation type="journal article" date="2014" name="Science">
        <title>Ancient hybridizations among the ancestral genomes of bread wheat.</title>
        <authorList>
            <consortium name="International Wheat Genome Sequencing Consortium,"/>
            <person name="Marcussen T."/>
            <person name="Sandve S.R."/>
            <person name="Heier L."/>
            <person name="Spannagl M."/>
            <person name="Pfeifer M."/>
            <person name="Jakobsen K.S."/>
            <person name="Wulff B.B."/>
            <person name="Steuernagel B."/>
            <person name="Mayer K.F."/>
            <person name="Olsen O.A."/>
        </authorList>
    </citation>
    <scope>NUCLEOTIDE SEQUENCE [LARGE SCALE GENOMIC DNA]</scope>
    <source>
        <strain evidence="3">cv. AL8/78</strain>
    </source>
</reference>
<reference evidence="3" key="2">
    <citation type="journal article" date="2017" name="Nat. Plants">
        <title>The Aegilops tauschii genome reveals multiple impacts of transposons.</title>
        <authorList>
            <person name="Zhao G."/>
            <person name="Zou C."/>
            <person name="Li K."/>
            <person name="Wang K."/>
            <person name="Li T."/>
            <person name="Gao L."/>
            <person name="Zhang X."/>
            <person name="Wang H."/>
            <person name="Yang Z."/>
            <person name="Liu X."/>
            <person name="Jiang W."/>
            <person name="Mao L."/>
            <person name="Kong X."/>
            <person name="Jiao Y."/>
            <person name="Jia J."/>
        </authorList>
    </citation>
    <scope>NUCLEOTIDE SEQUENCE [LARGE SCALE GENOMIC DNA]</scope>
    <source>
        <strain evidence="3">cv. AL8/78</strain>
    </source>
</reference>
<dbReference type="EnsemblPlants" id="AET4Gv20781500.5">
    <property type="protein sequence ID" value="AET4Gv20781500.5"/>
    <property type="gene ID" value="AET4Gv20781500"/>
</dbReference>
<evidence type="ECO:0000313" key="3">
    <source>
        <dbReference type="Proteomes" id="UP000015105"/>
    </source>
</evidence>
<keyword evidence="3" id="KW-1185">Reference proteome</keyword>
<proteinExistence type="predicted"/>
<feature type="domain" description="Neprosin PEP catalytic" evidence="1">
    <location>
        <begin position="60"/>
        <end position="105"/>
    </location>
</feature>
<name>A0A453J4A1_AEGTS</name>
<organism evidence="2 3">
    <name type="scientific">Aegilops tauschii subsp. strangulata</name>
    <name type="common">Goatgrass</name>
    <dbReference type="NCBI Taxonomy" id="200361"/>
    <lineage>
        <taxon>Eukaryota</taxon>
        <taxon>Viridiplantae</taxon>
        <taxon>Streptophyta</taxon>
        <taxon>Embryophyta</taxon>
        <taxon>Tracheophyta</taxon>
        <taxon>Spermatophyta</taxon>
        <taxon>Magnoliopsida</taxon>
        <taxon>Liliopsida</taxon>
        <taxon>Poales</taxon>
        <taxon>Poaceae</taxon>
        <taxon>BOP clade</taxon>
        <taxon>Pooideae</taxon>
        <taxon>Triticodae</taxon>
        <taxon>Triticeae</taxon>
        <taxon>Triticinae</taxon>
        <taxon>Aegilops</taxon>
    </lineage>
</organism>
<sequence length="138" mass="15723">LSYVYPLLNRLIQIAMVTHILTSTPVGRYCDNYALNITLSHSKSDLTLIRNIHRKFLTHTHKQCMQQRDNYDATGCYNMDCPGYIRVDGAVIAPRDAIHPVSNVPDGPRQCVTLRVLKVCFSSFLYAFHSQVIPLMKI</sequence>
<dbReference type="InterPro" id="IPR004314">
    <property type="entry name" value="Neprosin"/>
</dbReference>